<dbReference type="KEGG" id="ctp:CTRG_01583"/>
<feature type="transmembrane region" description="Helical" evidence="1">
    <location>
        <begin position="174"/>
        <end position="197"/>
    </location>
</feature>
<dbReference type="InterPro" id="IPR018811">
    <property type="entry name" value="MRX11"/>
</dbReference>
<dbReference type="Pfam" id="PF10306">
    <property type="entry name" value="FLILHELTA"/>
    <property type="match status" value="1"/>
</dbReference>
<keyword evidence="1" id="KW-0812">Transmembrane</keyword>
<dbReference type="EMBL" id="GG692396">
    <property type="protein sequence ID" value="EER34722.1"/>
    <property type="molecule type" value="Genomic_DNA"/>
</dbReference>
<dbReference type="RefSeq" id="XP_002547277.1">
    <property type="nucleotide sequence ID" value="XM_002547231.1"/>
</dbReference>
<dbReference type="GO" id="GO:0005739">
    <property type="term" value="C:mitochondrion"/>
    <property type="evidence" value="ECO:0007669"/>
    <property type="project" value="TreeGrafter"/>
</dbReference>
<reference evidence="2 3" key="1">
    <citation type="journal article" date="2009" name="Nature">
        <title>Evolution of pathogenicity and sexual reproduction in eight Candida genomes.</title>
        <authorList>
            <person name="Butler G."/>
            <person name="Rasmussen M.D."/>
            <person name="Lin M.F."/>
            <person name="Santos M.A."/>
            <person name="Sakthikumar S."/>
            <person name="Munro C.A."/>
            <person name="Rheinbay E."/>
            <person name="Grabherr M."/>
            <person name="Forche A."/>
            <person name="Reedy J.L."/>
            <person name="Agrafioti I."/>
            <person name="Arnaud M.B."/>
            <person name="Bates S."/>
            <person name="Brown A.J."/>
            <person name="Brunke S."/>
            <person name="Costanzo M.C."/>
            <person name="Fitzpatrick D.A."/>
            <person name="de Groot P.W."/>
            <person name="Harris D."/>
            <person name="Hoyer L.L."/>
            <person name="Hube B."/>
            <person name="Klis F.M."/>
            <person name="Kodira C."/>
            <person name="Lennard N."/>
            <person name="Logue M.E."/>
            <person name="Martin R."/>
            <person name="Neiman A.M."/>
            <person name="Nikolaou E."/>
            <person name="Quail M.A."/>
            <person name="Quinn J."/>
            <person name="Santos M.C."/>
            <person name="Schmitzberger F.F."/>
            <person name="Sherlock G."/>
            <person name="Shah P."/>
            <person name="Silverstein K.A."/>
            <person name="Skrzypek M.S."/>
            <person name="Soll D."/>
            <person name="Staggs R."/>
            <person name="Stansfield I."/>
            <person name="Stumpf M.P."/>
            <person name="Sudbery P.E."/>
            <person name="Srikantha T."/>
            <person name="Zeng Q."/>
            <person name="Berman J."/>
            <person name="Berriman M."/>
            <person name="Heitman J."/>
            <person name="Gow N.A."/>
            <person name="Lorenz M.C."/>
            <person name="Birren B.W."/>
            <person name="Kellis M."/>
            <person name="Cuomo C.A."/>
        </authorList>
    </citation>
    <scope>NUCLEOTIDE SEQUENCE [LARGE SCALE GENOMIC DNA]</scope>
    <source>
        <strain evidence="3">ATCC MYA-3404 / T1</strain>
    </source>
</reference>
<gene>
    <name evidence="2" type="ORF">CTRG_01583</name>
</gene>
<evidence type="ECO:0000313" key="2">
    <source>
        <dbReference type="EMBL" id="EER34722.1"/>
    </source>
</evidence>
<organism evidence="2 3">
    <name type="scientific">Candida tropicalis (strain ATCC MYA-3404 / T1)</name>
    <name type="common">Yeast</name>
    <dbReference type="NCBI Taxonomy" id="294747"/>
    <lineage>
        <taxon>Eukaryota</taxon>
        <taxon>Fungi</taxon>
        <taxon>Dikarya</taxon>
        <taxon>Ascomycota</taxon>
        <taxon>Saccharomycotina</taxon>
        <taxon>Pichiomycetes</taxon>
        <taxon>Debaryomycetaceae</taxon>
        <taxon>Candida/Lodderomyces clade</taxon>
        <taxon>Candida</taxon>
    </lineage>
</organism>
<dbReference type="AlphaFoldDB" id="C5M6V2"/>
<protein>
    <submittedName>
        <fullName evidence="2">Uncharacterized protein</fullName>
    </submittedName>
</protein>
<feature type="transmembrane region" description="Helical" evidence="1">
    <location>
        <begin position="88"/>
        <end position="110"/>
    </location>
</feature>
<name>C5M6V2_CANTT</name>
<accession>C5M6V2</accession>
<evidence type="ECO:0000313" key="3">
    <source>
        <dbReference type="Proteomes" id="UP000002037"/>
    </source>
</evidence>
<keyword evidence="1" id="KW-1133">Transmembrane helix</keyword>
<sequence>MLNQTMIRLLRVQTIKPCLYRTSPFGVRAFATTTPKLKLFQSKPQVTRPSSISKEQQQQLDNHPILKRVPKFLRSYASKFINAPISHLISFIILHEITAIIPLVSLWYFFHNHPNYVPMEIPNWALEQGAKVIDYAITKVTNWEINSKDKMQLIIEGAYAFSIVKFLIPARVMISLYLMPWFAKWFVVPISNIFSNFRQIINLKKKQEKESSFEHVKTKKIEKPRL</sequence>
<keyword evidence="1" id="KW-0472">Membrane</keyword>
<proteinExistence type="predicted"/>
<dbReference type="HOGENOM" id="CLU_071379_3_0_1"/>
<dbReference type="GeneID" id="8300798"/>
<dbReference type="PANTHER" id="PTHR28002:SF1">
    <property type="entry name" value="MIOREX COMPLEX COMPONENT 11"/>
    <property type="match status" value="1"/>
</dbReference>
<dbReference type="VEuPathDB" id="FungiDB:CTRG_01583"/>
<dbReference type="OrthoDB" id="5580261at2759"/>
<dbReference type="eggNOG" id="ENOG502S09K">
    <property type="taxonomic scope" value="Eukaryota"/>
</dbReference>
<dbReference type="Proteomes" id="UP000002037">
    <property type="component" value="Unassembled WGS sequence"/>
</dbReference>
<dbReference type="PANTHER" id="PTHR28002">
    <property type="entry name" value="MIOREX COMPLEX COMPONENT 11"/>
    <property type="match status" value="1"/>
</dbReference>
<evidence type="ECO:0000256" key="1">
    <source>
        <dbReference type="SAM" id="Phobius"/>
    </source>
</evidence>
<keyword evidence="3" id="KW-1185">Reference proteome</keyword>